<keyword evidence="1" id="KW-0732">Signal</keyword>
<feature type="chain" id="PRO_5022934942" evidence="1">
    <location>
        <begin position="29"/>
        <end position="239"/>
    </location>
</feature>
<name>A0A5C6EYT8_9BACT</name>
<comment type="caution">
    <text evidence="2">The sequence shown here is derived from an EMBL/GenBank/DDBJ whole genome shotgun (WGS) entry which is preliminary data.</text>
</comment>
<keyword evidence="3" id="KW-1185">Reference proteome</keyword>
<dbReference type="AlphaFoldDB" id="A0A5C6EYT8"/>
<reference evidence="2 3" key="1">
    <citation type="submission" date="2019-02" db="EMBL/GenBank/DDBJ databases">
        <title>Deep-cultivation of Planctomycetes and their phenomic and genomic characterization uncovers novel biology.</title>
        <authorList>
            <person name="Wiegand S."/>
            <person name="Jogler M."/>
            <person name="Boedeker C."/>
            <person name="Pinto D."/>
            <person name="Vollmers J."/>
            <person name="Rivas-Marin E."/>
            <person name="Kohn T."/>
            <person name="Peeters S.H."/>
            <person name="Heuer A."/>
            <person name="Rast P."/>
            <person name="Oberbeckmann S."/>
            <person name="Bunk B."/>
            <person name="Jeske O."/>
            <person name="Meyerdierks A."/>
            <person name="Storesund J.E."/>
            <person name="Kallscheuer N."/>
            <person name="Luecker S."/>
            <person name="Lage O.M."/>
            <person name="Pohl T."/>
            <person name="Merkel B.J."/>
            <person name="Hornburger P."/>
            <person name="Mueller R.-W."/>
            <person name="Bruemmer F."/>
            <person name="Labrenz M."/>
            <person name="Spormann A.M."/>
            <person name="Op Den Camp H."/>
            <person name="Overmann J."/>
            <person name="Amann R."/>
            <person name="Jetten M.S.M."/>
            <person name="Mascher T."/>
            <person name="Medema M.H."/>
            <person name="Devos D.P."/>
            <person name="Kaster A.-K."/>
            <person name="Ovreas L."/>
            <person name="Rohde M."/>
            <person name="Galperin M.Y."/>
            <person name="Jogler C."/>
        </authorList>
    </citation>
    <scope>NUCLEOTIDE SEQUENCE [LARGE SCALE GENOMIC DNA]</scope>
    <source>
        <strain evidence="2 3">Poly51</strain>
    </source>
</reference>
<sequence length="239" mass="26113" precursor="true">MYKFFSRQLSRIVMATLLVGITGLAANAQDQAADEKVVTLKPETVKQAKFIDFGTELGVSLGAINDLGQKIDAARLAADPIELLLSAELLSAAESLSGKQASLTSSALQEEAVTLAENRGNPTEIATAAKLLGGDLGDKIMKVAKAAAEKMPKEGDATKDLDGDLYIDNRSNHDEVHVYVNGREIGHVEGHSVGTFHVHSAHYLEARDHEGHRWNDHIVGHQHRWVFRLDPPHPHHFPW</sequence>
<dbReference type="OrthoDB" id="268175at2"/>
<proteinExistence type="predicted"/>
<organism evidence="2 3">
    <name type="scientific">Rubripirellula tenax</name>
    <dbReference type="NCBI Taxonomy" id="2528015"/>
    <lineage>
        <taxon>Bacteria</taxon>
        <taxon>Pseudomonadati</taxon>
        <taxon>Planctomycetota</taxon>
        <taxon>Planctomycetia</taxon>
        <taxon>Pirellulales</taxon>
        <taxon>Pirellulaceae</taxon>
        <taxon>Rubripirellula</taxon>
    </lineage>
</organism>
<protein>
    <submittedName>
        <fullName evidence="2">Uncharacterized protein</fullName>
    </submittedName>
</protein>
<dbReference type="Proteomes" id="UP000318288">
    <property type="component" value="Unassembled WGS sequence"/>
</dbReference>
<evidence type="ECO:0000256" key="1">
    <source>
        <dbReference type="SAM" id="SignalP"/>
    </source>
</evidence>
<evidence type="ECO:0000313" key="2">
    <source>
        <dbReference type="EMBL" id="TWU54823.1"/>
    </source>
</evidence>
<dbReference type="EMBL" id="SJPW01000004">
    <property type="protein sequence ID" value="TWU54823.1"/>
    <property type="molecule type" value="Genomic_DNA"/>
</dbReference>
<evidence type="ECO:0000313" key="3">
    <source>
        <dbReference type="Proteomes" id="UP000318288"/>
    </source>
</evidence>
<accession>A0A5C6EYT8</accession>
<gene>
    <name evidence="2" type="ORF">Poly51_35420</name>
</gene>
<feature type="signal peptide" evidence="1">
    <location>
        <begin position="1"/>
        <end position="28"/>
    </location>
</feature>
<dbReference type="RefSeq" id="WP_146458972.1">
    <property type="nucleotide sequence ID" value="NZ_SJPW01000004.1"/>
</dbReference>